<sequence>MTIVLIVTAGTLLAYWAALKVAAAVPHPLVNPVLLAALGIWLALWLTGMTPSAYRAAAGPLVLALELAIVALGVPLADRLKALKGRALPAFCALLVGTSVTIAAGIGLARLAGLPVPLVEALSAKTVSSGFAIAIMERIGGPAALAAGLVVATGMIGALTVPPLFRRLGLTAPDALGLAAGQSGHVVATDALLRTDRASGEYSALALIITGLLGSVLVPLLLGLLT</sequence>
<evidence type="ECO:0000313" key="7">
    <source>
        <dbReference type="Proteomes" id="UP000198462"/>
    </source>
</evidence>
<protein>
    <recommendedName>
        <fullName evidence="8">LrgA-associated membrane protein LrgB</fullName>
    </recommendedName>
</protein>
<dbReference type="PANTHER" id="PTHR30249:SF0">
    <property type="entry name" value="PLASTIDAL GLYCOLATE_GLYCERATE TRANSLOCATOR 1, CHLOROPLASTIC"/>
    <property type="match status" value="1"/>
</dbReference>
<evidence type="ECO:0000256" key="1">
    <source>
        <dbReference type="ARBA" id="ARBA00004141"/>
    </source>
</evidence>
<feature type="transmembrane region" description="Helical" evidence="5">
    <location>
        <begin position="88"/>
        <end position="109"/>
    </location>
</feature>
<dbReference type="AlphaFoldDB" id="A0A219B3B1"/>
<keyword evidence="2 5" id="KW-0812">Transmembrane</keyword>
<feature type="transmembrane region" description="Helical" evidence="5">
    <location>
        <begin position="57"/>
        <end position="76"/>
    </location>
</feature>
<dbReference type="GO" id="GO:0016020">
    <property type="term" value="C:membrane"/>
    <property type="evidence" value="ECO:0007669"/>
    <property type="project" value="UniProtKB-SubCell"/>
</dbReference>
<organism evidence="6 7">
    <name type="scientific">Pacificimonas flava</name>
    <dbReference type="NCBI Taxonomy" id="1234595"/>
    <lineage>
        <taxon>Bacteria</taxon>
        <taxon>Pseudomonadati</taxon>
        <taxon>Pseudomonadota</taxon>
        <taxon>Alphaproteobacteria</taxon>
        <taxon>Sphingomonadales</taxon>
        <taxon>Sphingosinicellaceae</taxon>
        <taxon>Pacificimonas</taxon>
    </lineage>
</organism>
<feature type="transmembrane region" description="Helical" evidence="5">
    <location>
        <begin position="143"/>
        <end position="165"/>
    </location>
</feature>
<dbReference type="Proteomes" id="UP000198462">
    <property type="component" value="Unassembled WGS sequence"/>
</dbReference>
<evidence type="ECO:0000256" key="2">
    <source>
        <dbReference type="ARBA" id="ARBA00022692"/>
    </source>
</evidence>
<comment type="subcellular location">
    <subcellularLocation>
        <location evidence="1">Membrane</location>
        <topology evidence="1">Multi-pass membrane protein</topology>
    </subcellularLocation>
</comment>
<evidence type="ECO:0000313" key="6">
    <source>
        <dbReference type="EMBL" id="OWV32825.1"/>
    </source>
</evidence>
<dbReference type="EMBL" id="NFZT01000001">
    <property type="protein sequence ID" value="OWV32825.1"/>
    <property type="molecule type" value="Genomic_DNA"/>
</dbReference>
<dbReference type="PANTHER" id="PTHR30249">
    <property type="entry name" value="PUTATIVE SEROTONIN TRANSPORTER"/>
    <property type="match status" value="1"/>
</dbReference>
<dbReference type="Pfam" id="PF04172">
    <property type="entry name" value="LrgB"/>
    <property type="match status" value="1"/>
</dbReference>
<gene>
    <name evidence="6" type="ORF">B5C34_04735</name>
</gene>
<name>A0A219B3B1_9SPHN</name>
<comment type="caution">
    <text evidence="6">The sequence shown here is derived from an EMBL/GenBank/DDBJ whole genome shotgun (WGS) entry which is preliminary data.</text>
</comment>
<proteinExistence type="predicted"/>
<evidence type="ECO:0000256" key="5">
    <source>
        <dbReference type="SAM" id="Phobius"/>
    </source>
</evidence>
<dbReference type="InterPro" id="IPR007300">
    <property type="entry name" value="CidB/LrgB"/>
</dbReference>
<dbReference type="RefSeq" id="WP_088711617.1">
    <property type="nucleotide sequence ID" value="NZ_NFZT01000001.1"/>
</dbReference>
<evidence type="ECO:0000256" key="3">
    <source>
        <dbReference type="ARBA" id="ARBA00022989"/>
    </source>
</evidence>
<feature type="transmembrane region" description="Helical" evidence="5">
    <location>
        <begin position="33"/>
        <end position="50"/>
    </location>
</feature>
<keyword evidence="7" id="KW-1185">Reference proteome</keyword>
<keyword evidence="3 5" id="KW-1133">Transmembrane helix</keyword>
<evidence type="ECO:0000256" key="4">
    <source>
        <dbReference type="ARBA" id="ARBA00023136"/>
    </source>
</evidence>
<accession>A0A219B3B1</accession>
<reference evidence="7" key="1">
    <citation type="submission" date="2017-05" db="EMBL/GenBank/DDBJ databases">
        <authorList>
            <person name="Lin X."/>
        </authorList>
    </citation>
    <scope>NUCLEOTIDE SEQUENCE [LARGE SCALE GENOMIC DNA]</scope>
    <source>
        <strain evidence="7">JLT2012</strain>
    </source>
</reference>
<evidence type="ECO:0008006" key="8">
    <source>
        <dbReference type="Google" id="ProtNLM"/>
    </source>
</evidence>
<feature type="transmembrane region" description="Helical" evidence="5">
    <location>
        <begin position="202"/>
        <end position="225"/>
    </location>
</feature>
<dbReference type="OrthoDB" id="9811701at2"/>
<keyword evidence="4 5" id="KW-0472">Membrane</keyword>